<organism evidence="2 3">
    <name type="scientific">Chara braunii</name>
    <name type="common">Braun's stonewort</name>
    <dbReference type="NCBI Taxonomy" id="69332"/>
    <lineage>
        <taxon>Eukaryota</taxon>
        <taxon>Viridiplantae</taxon>
        <taxon>Streptophyta</taxon>
        <taxon>Charophyceae</taxon>
        <taxon>Charales</taxon>
        <taxon>Characeae</taxon>
        <taxon>Chara</taxon>
    </lineage>
</organism>
<dbReference type="Gramene" id="GBG62913">
    <property type="protein sequence ID" value="GBG62913"/>
    <property type="gene ID" value="CBR_g34285"/>
</dbReference>
<reference evidence="2 3" key="1">
    <citation type="journal article" date="2018" name="Cell">
        <title>The Chara Genome: Secondary Complexity and Implications for Plant Terrestrialization.</title>
        <authorList>
            <person name="Nishiyama T."/>
            <person name="Sakayama H."/>
            <person name="Vries J.D."/>
            <person name="Buschmann H."/>
            <person name="Saint-Marcoux D."/>
            <person name="Ullrich K.K."/>
            <person name="Haas F.B."/>
            <person name="Vanderstraeten L."/>
            <person name="Becker D."/>
            <person name="Lang D."/>
            <person name="Vosolsobe S."/>
            <person name="Rombauts S."/>
            <person name="Wilhelmsson P.K.I."/>
            <person name="Janitza P."/>
            <person name="Kern R."/>
            <person name="Heyl A."/>
            <person name="Rumpler F."/>
            <person name="Villalobos L.I.A.C."/>
            <person name="Clay J.M."/>
            <person name="Skokan R."/>
            <person name="Toyoda A."/>
            <person name="Suzuki Y."/>
            <person name="Kagoshima H."/>
            <person name="Schijlen E."/>
            <person name="Tajeshwar N."/>
            <person name="Catarino B."/>
            <person name="Hetherington A.J."/>
            <person name="Saltykova A."/>
            <person name="Bonnot C."/>
            <person name="Breuninger H."/>
            <person name="Symeonidi A."/>
            <person name="Radhakrishnan G.V."/>
            <person name="Van Nieuwerburgh F."/>
            <person name="Deforce D."/>
            <person name="Chang C."/>
            <person name="Karol K.G."/>
            <person name="Hedrich R."/>
            <person name="Ulvskov P."/>
            <person name="Glockner G."/>
            <person name="Delwiche C.F."/>
            <person name="Petrasek J."/>
            <person name="Van de Peer Y."/>
            <person name="Friml J."/>
            <person name="Beilby M."/>
            <person name="Dolan L."/>
            <person name="Kohara Y."/>
            <person name="Sugano S."/>
            <person name="Fujiyama A."/>
            <person name="Delaux P.-M."/>
            <person name="Quint M."/>
            <person name="TheiBen G."/>
            <person name="Hagemann M."/>
            <person name="Harholt J."/>
            <person name="Dunand C."/>
            <person name="Zachgo S."/>
            <person name="Langdale J."/>
            <person name="Maumus F."/>
            <person name="Straeten D.V.D."/>
            <person name="Gould S.B."/>
            <person name="Rensing S.A."/>
        </authorList>
    </citation>
    <scope>NUCLEOTIDE SEQUENCE [LARGE SCALE GENOMIC DNA]</scope>
    <source>
        <strain evidence="2 3">S276</strain>
    </source>
</reference>
<evidence type="ECO:0000313" key="2">
    <source>
        <dbReference type="EMBL" id="GBG62913.1"/>
    </source>
</evidence>
<name>A0A388JYX7_CHABU</name>
<feature type="region of interest" description="Disordered" evidence="1">
    <location>
        <begin position="171"/>
        <end position="200"/>
    </location>
</feature>
<protein>
    <submittedName>
        <fullName evidence="2">Uncharacterized protein</fullName>
    </submittedName>
</protein>
<gene>
    <name evidence="2" type="ORF">CBR_g34285</name>
</gene>
<proteinExistence type="predicted"/>
<evidence type="ECO:0000313" key="3">
    <source>
        <dbReference type="Proteomes" id="UP000265515"/>
    </source>
</evidence>
<keyword evidence="3" id="KW-1185">Reference proteome</keyword>
<feature type="compositionally biased region" description="Polar residues" evidence="1">
    <location>
        <begin position="257"/>
        <end position="269"/>
    </location>
</feature>
<dbReference type="AlphaFoldDB" id="A0A388JYX7"/>
<accession>A0A388JYX7</accession>
<feature type="compositionally biased region" description="Basic and acidic residues" evidence="1">
    <location>
        <begin position="175"/>
        <end position="191"/>
    </location>
</feature>
<feature type="region of interest" description="Disordered" evidence="1">
    <location>
        <begin position="257"/>
        <end position="311"/>
    </location>
</feature>
<sequence length="388" mass="41316">MGRHYQQRGAGTSRQSYSAMREEGIYGGDTEIVDLDFGLSSKTPGVGANTCASNHVGTMTIGQTSVGRVGVVGVGGRSSRVGGTEDGCRQAPSICGGMGPAGNPPRAVLPTHSATPSPALWQRVAAPAANTSTSPPEEMGRQAWASWRQQMRRATTDNITNGVSLMRVGSDADADDCRRASGEESPDSHCEEEPEDADDLEIRPVGVRGGRRGGCGRQQKAASPSKWISECTLRSTICLKAIRTIYSDNLVDTSAQGGVQMSGDTQRQPSVAGESYARGDVGDSNDADGGLARESGFNAGNTGGAGKRKNMRQQTFDTIAEVMEKHDALMADTVEGANKRQCSILERQCDILEREVDDQKRHYEASDEANRMMSTALLEIAKAIRERS</sequence>
<dbReference type="Proteomes" id="UP000265515">
    <property type="component" value="Unassembled WGS sequence"/>
</dbReference>
<comment type="caution">
    <text evidence="2">The sequence shown here is derived from an EMBL/GenBank/DDBJ whole genome shotgun (WGS) entry which is preliminary data.</text>
</comment>
<dbReference type="EMBL" id="BFEA01000033">
    <property type="protein sequence ID" value="GBG62913.1"/>
    <property type="molecule type" value="Genomic_DNA"/>
</dbReference>
<evidence type="ECO:0000256" key="1">
    <source>
        <dbReference type="SAM" id="MobiDB-lite"/>
    </source>
</evidence>